<dbReference type="GO" id="GO:0004181">
    <property type="term" value="F:metallocarboxypeptidase activity"/>
    <property type="evidence" value="ECO:0007669"/>
    <property type="project" value="InterPro"/>
</dbReference>
<dbReference type="SUPFAM" id="SSF53187">
    <property type="entry name" value="Zn-dependent exopeptidases"/>
    <property type="match status" value="1"/>
</dbReference>
<dbReference type="PANTHER" id="PTHR11705:SF143">
    <property type="entry name" value="SLL0236 PROTEIN"/>
    <property type="match status" value="1"/>
</dbReference>
<organism evidence="11 12">
    <name type="scientific">Aeromicrobium yanjiei</name>
    <dbReference type="NCBI Taxonomy" id="2662028"/>
    <lineage>
        <taxon>Bacteria</taxon>
        <taxon>Bacillati</taxon>
        <taxon>Actinomycetota</taxon>
        <taxon>Actinomycetes</taxon>
        <taxon>Propionibacteriales</taxon>
        <taxon>Nocardioidaceae</taxon>
        <taxon>Aeromicrobium</taxon>
    </lineage>
</organism>
<accession>A0A5Q2MIT4</accession>
<evidence type="ECO:0000256" key="5">
    <source>
        <dbReference type="ARBA" id="ARBA00022833"/>
    </source>
</evidence>
<evidence type="ECO:0000256" key="3">
    <source>
        <dbReference type="ARBA" id="ARBA00022670"/>
    </source>
</evidence>
<dbReference type="SMART" id="SM00631">
    <property type="entry name" value="Zn_pept"/>
    <property type="match status" value="1"/>
</dbReference>
<feature type="active site" description="Proton donor/acceptor" evidence="7">
    <location>
        <position position="380"/>
    </location>
</feature>
<comment type="cofactor">
    <cofactor evidence="1">
        <name>Zn(2+)</name>
        <dbReference type="ChEBI" id="CHEBI:29105"/>
    </cofactor>
</comment>
<keyword evidence="12" id="KW-1185">Reference proteome</keyword>
<keyword evidence="9" id="KW-0732">Signal</keyword>
<dbReference type="Gene3D" id="3.40.630.10">
    <property type="entry name" value="Zn peptidases"/>
    <property type="match status" value="1"/>
</dbReference>
<evidence type="ECO:0000313" key="12">
    <source>
        <dbReference type="Proteomes" id="UP000392064"/>
    </source>
</evidence>
<dbReference type="InterPro" id="IPR013783">
    <property type="entry name" value="Ig-like_fold"/>
</dbReference>
<evidence type="ECO:0000256" key="4">
    <source>
        <dbReference type="ARBA" id="ARBA00022801"/>
    </source>
</evidence>
<evidence type="ECO:0000256" key="1">
    <source>
        <dbReference type="ARBA" id="ARBA00001947"/>
    </source>
</evidence>
<dbReference type="GO" id="GO:0008270">
    <property type="term" value="F:zinc ion binding"/>
    <property type="evidence" value="ECO:0007669"/>
    <property type="project" value="InterPro"/>
</dbReference>
<comment type="similarity">
    <text evidence="2 7">Belongs to the peptidase M14 family.</text>
</comment>
<dbReference type="RefSeq" id="WP_153652203.1">
    <property type="nucleotide sequence ID" value="NZ_CP045737.1"/>
</dbReference>
<proteinExistence type="inferred from homology"/>
<dbReference type="EMBL" id="CP045737">
    <property type="protein sequence ID" value="QGG40932.1"/>
    <property type="molecule type" value="Genomic_DNA"/>
</dbReference>
<reference evidence="11 12" key="1">
    <citation type="submission" date="2019-11" db="EMBL/GenBank/DDBJ databases">
        <authorList>
            <person name="Li J."/>
        </authorList>
    </citation>
    <scope>NUCLEOTIDE SEQUENCE [LARGE SCALE GENOMIC DNA]</scope>
    <source>
        <strain evidence="11 12">MF47</strain>
    </source>
</reference>
<evidence type="ECO:0000256" key="6">
    <source>
        <dbReference type="ARBA" id="ARBA00023049"/>
    </source>
</evidence>
<keyword evidence="6" id="KW-0482">Metalloprotease</keyword>
<feature type="region of interest" description="Disordered" evidence="8">
    <location>
        <begin position="28"/>
        <end position="56"/>
    </location>
</feature>
<evidence type="ECO:0000313" key="11">
    <source>
        <dbReference type="EMBL" id="QGG40932.1"/>
    </source>
</evidence>
<feature type="signal peptide" evidence="9">
    <location>
        <begin position="1"/>
        <end position="30"/>
    </location>
</feature>
<evidence type="ECO:0000259" key="10">
    <source>
        <dbReference type="PROSITE" id="PS52035"/>
    </source>
</evidence>
<dbReference type="InterPro" id="IPR000834">
    <property type="entry name" value="Peptidase_M14"/>
</dbReference>
<feature type="chain" id="PRO_5024368089" evidence="9">
    <location>
        <begin position="31"/>
        <end position="1096"/>
    </location>
</feature>
<dbReference type="Proteomes" id="UP000392064">
    <property type="component" value="Chromosome"/>
</dbReference>
<keyword evidence="5" id="KW-0862">Zinc</keyword>
<feature type="compositionally biased region" description="Low complexity" evidence="8">
    <location>
        <begin position="28"/>
        <end position="50"/>
    </location>
</feature>
<dbReference type="GO" id="GO:0005975">
    <property type="term" value="P:carbohydrate metabolic process"/>
    <property type="evidence" value="ECO:0007669"/>
    <property type="project" value="UniProtKB-ARBA"/>
</dbReference>
<sequence length="1096" mass="115162">MRNSRALVGVTGLALAATCVLSSTAVPASAVEPSPSASSPAPGRGPSTAAKVDPLSKAQVVRRAAETAVAGDPIDMPTSYPYQPDLKIYRPNADDAASSAELIGHPEIASKLLDLMETSNRVSAQVVGQSTEGRDLYLVTVTAPESADETAQQTAWKNKIKTDPAAAATDKALLENYKTPVWISNNIHGNEWEGTDAAMKYIDYLATAPIAEVRSILANNRLYFSPSLNPDGRTNATRATALGLDPNRDMITNSTPETKSFIRQAQAIQPIYAADFHGYTSVLQMEPTGPPHGSNYEYDLIMPHNYALALKVEKDVVAADIPGNTYFNTTTGRVVNENTSAETAHIKIPYRDTPDGWDDFPPIFTAQYNSFYGAAAATVELPKSRNGTPSGRQSPANAVINSAVAYKTMDSIVDYMNTAGNARDMIKNQIETFRRGLAGEPKDNLTVDKVKSVPGPTQWQPLWDVVDDQDKITLPRAYVIPVGEGQRSKSDATRLVDQLITHDIEVGTLDAAATIDGTTYPEGSYVIDMHQPLRGLANSLLDLGEDISNKVPSMYDISAWSYSYTWGATVDKIGLTTEAPVGATTPIKAATPQESVPAKAGYLTFDVAGVPDYQALNALLEEDARVSMLADGSVVIGPEAYDAAKKAASAYDIDVEAATKADLDALDDEDTKALQDLTIAYVGTQDDRLSLQQLGFDDLVQVTADAVNANPQLLDGIDVLWIGTTFNTADRAASGSNPAVSFAPARGAVQAFLDEGGALLGRSNAAFNAASSFGLMSGTVVNGNSSGNGIVAVDTPADSVLAPYKQDSAFIYPAYSFTSLGENVKVEQRYAANPLLAGHWRASGASAATNGPSTAAGQASVVSSENATTGARSMVFGTSVFFRTHTKGGMSQAARGLFWAAPAGDPVVAPGGSSVTITSAKGVTYPRAATVTVRAEDAEGTALDGTVTLRAGTKVLATGTTSGGKASLKVQGLRPGTTSVVATFEPSSASYGSSTSAPASISVAKASTSLSLKVKKWKNARKARVTVKLIAPGVKTAGSVVITDKGKKVKTVRVDANTSEVITLKLKKGTHKLRVTFAGNGLTKSSKSKTVKVTIR</sequence>
<gene>
    <name evidence="11" type="ORF">GEV26_05915</name>
</gene>
<evidence type="ECO:0000256" key="2">
    <source>
        <dbReference type="ARBA" id="ARBA00005988"/>
    </source>
</evidence>
<dbReference type="Pfam" id="PF00246">
    <property type="entry name" value="Peptidase_M14"/>
    <property type="match status" value="1"/>
</dbReference>
<dbReference type="KEGG" id="aef:GEV26_05915"/>
<keyword evidence="3" id="KW-0645">Protease</keyword>
<dbReference type="GO" id="GO:0005615">
    <property type="term" value="C:extracellular space"/>
    <property type="evidence" value="ECO:0007669"/>
    <property type="project" value="TreeGrafter"/>
</dbReference>
<protein>
    <submittedName>
        <fullName evidence="11">Peptidase M14</fullName>
    </submittedName>
</protein>
<dbReference type="PROSITE" id="PS52035">
    <property type="entry name" value="PEPTIDASE_M14"/>
    <property type="match status" value="1"/>
</dbReference>
<dbReference type="GO" id="GO:0006508">
    <property type="term" value="P:proteolysis"/>
    <property type="evidence" value="ECO:0007669"/>
    <property type="project" value="UniProtKB-KW"/>
</dbReference>
<name>A0A5Q2MIT4_9ACTN</name>
<dbReference type="PANTHER" id="PTHR11705">
    <property type="entry name" value="PROTEASE FAMILY M14 CARBOXYPEPTIDASE A,B"/>
    <property type="match status" value="1"/>
</dbReference>
<evidence type="ECO:0000256" key="7">
    <source>
        <dbReference type="PROSITE-ProRule" id="PRU01379"/>
    </source>
</evidence>
<keyword evidence="4" id="KW-0378">Hydrolase</keyword>
<evidence type="ECO:0000256" key="9">
    <source>
        <dbReference type="SAM" id="SignalP"/>
    </source>
</evidence>
<feature type="domain" description="Peptidase M14" evidence="10">
    <location>
        <begin position="101"/>
        <end position="412"/>
    </location>
</feature>
<dbReference type="Gene3D" id="2.60.40.10">
    <property type="entry name" value="Immunoglobulins"/>
    <property type="match status" value="2"/>
</dbReference>
<evidence type="ECO:0000256" key="8">
    <source>
        <dbReference type="SAM" id="MobiDB-lite"/>
    </source>
</evidence>
<dbReference type="AlphaFoldDB" id="A0A5Q2MIT4"/>